<reference evidence="3" key="1">
    <citation type="submission" date="2017-02" db="EMBL/GenBank/DDBJ databases">
        <authorList>
            <person name="Varghese N."/>
            <person name="Submissions S."/>
        </authorList>
    </citation>
    <scope>NUCLEOTIDE SEQUENCE [LARGE SCALE GENOMIC DNA]</scope>
    <source>
        <strain evidence="3">VKM Ac-2052</strain>
    </source>
</reference>
<dbReference type="Pfam" id="PF10604">
    <property type="entry name" value="Polyketide_cyc2"/>
    <property type="match status" value="1"/>
</dbReference>
<evidence type="ECO:0000313" key="3">
    <source>
        <dbReference type="Proteomes" id="UP000189735"/>
    </source>
</evidence>
<accession>A0A1T4WVB8</accession>
<dbReference type="AlphaFoldDB" id="A0A1T4WVB8"/>
<name>A0A1T4WVB8_9MICO</name>
<dbReference type="RefSeq" id="WP_078713081.1">
    <property type="nucleotide sequence ID" value="NZ_FUYG01000001.1"/>
</dbReference>
<dbReference type="InterPro" id="IPR023393">
    <property type="entry name" value="START-like_dom_sf"/>
</dbReference>
<dbReference type="InterPro" id="IPR019587">
    <property type="entry name" value="Polyketide_cyclase/dehydratase"/>
</dbReference>
<feature type="region of interest" description="Disordered" evidence="1">
    <location>
        <begin position="112"/>
        <end position="132"/>
    </location>
</feature>
<gene>
    <name evidence="2" type="ORF">SAMN06295879_0276</name>
</gene>
<dbReference type="Proteomes" id="UP000189735">
    <property type="component" value="Unassembled WGS sequence"/>
</dbReference>
<dbReference type="SUPFAM" id="SSF55961">
    <property type="entry name" value="Bet v1-like"/>
    <property type="match status" value="1"/>
</dbReference>
<dbReference type="EMBL" id="FUYG01000001">
    <property type="protein sequence ID" value="SKA81067.1"/>
    <property type="molecule type" value="Genomic_DNA"/>
</dbReference>
<dbReference type="Gene3D" id="3.30.530.20">
    <property type="match status" value="1"/>
</dbReference>
<sequence>MTTNPRRAIGYTTELVVGAVALRSWTVALQTPPTEFYPRFGPLPAVVGVVGQPETWDVVGYTRTLRLSDGGTVVETITQSEPGAFFAYDLSRFTGILGRLVSGGRAEWTFTPAGPAGSDASGGPGGSSPHAESATTNIRWQYRFFPLPGRAFVVRAIVGLFWAPYMKRVLSVIAAAAEARGSRPYD</sequence>
<evidence type="ECO:0000256" key="1">
    <source>
        <dbReference type="SAM" id="MobiDB-lite"/>
    </source>
</evidence>
<organism evidence="2 3">
    <name type="scientific">Agreia bicolorata</name>
    <dbReference type="NCBI Taxonomy" id="110935"/>
    <lineage>
        <taxon>Bacteria</taxon>
        <taxon>Bacillati</taxon>
        <taxon>Actinomycetota</taxon>
        <taxon>Actinomycetes</taxon>
        <taxon>Micrococcales</taxon>
        <taxon>Microbacteriaceae</taxon>
        <taxon>Agreia</taxon>
    </lineage>
</organism>
<proteinExistence type="predicted"/>
<evidence type="ECO:0000313" key="2">
    <source>
        <dbReference type="EMBL" id="SKA81067.1"/>
    </source>
</evidence>
<protein>
    <submittedName>
        <fullName evidence="2">Polyketide cyclase / dehydrase and lipid transport</fullName>
    </submittedName>
</protein>